<sequence>MTATPGKRRRGRPKNNPANFSVGLSNHGQPDNLDNSHVEATDSPTNLEFGEDWERELDGDASIHDWDLSSSNGVHDQQIAVLESIANDESSEQIQQLIPANGFDTLDNKRDFKQSTTIHIIDGEKGGCGKSFLCRAFIEYCKSINYHMVIIDADTSNQDISKIYPHAEVAFFSDDEKQAKEADKIFELAFESSVIVNLPAQVYTKFSDWITRNNLADLGQEHSIFFIKWFVCTGGVDSVNFFLKSLSDLGDKITHVFVKNMGLCDDWSYIDQMPELAAAARKYQFVVMDFPKFPFWERNMIDRLEITFSDAIAHQDLKVVSKQRVKNFLKEAYTAFAETGLIK</sequence>
<dbReference type="AlphaFoldDB" id="A0A1Z4N2L4"/>
<dbReference type="InterPro" id="IPR027417">
    <property type="entry name" value="P-loop_NTPase"/>
</dbReference>
<dbReference type="SUPFAM" id="SSF52540">
    <property type="entry name" value="P-loop containing nucleoside triphosphate hydrolases"/>
    <property type="match status" value="1"/>
</dbReference>
<evidence type="ECO:0000313" key="3">
    <source>
        <dbReference type="Proteomes" id="UP000218785"/>
    </source>
</evidence>
<evidence type="ECO:0000256" key="1">
    <source>
        <dbReference type="SAM" id="MobiDB-lite"/>
    </source>
</evidence>
<evidence type="ECO:0008006" key="4">
    <source>
        <dbReference type="Google" id="ProtNLM"/>
    </source>
</evidence>
<name>A0A1Z4N2L4_9CYAN</name>
<evidence type="ECO:0000313" key="2">
    <source>
        <dbReference type="EMBL" id="BAY99978.1"/>
    </source>
</evidence>
<accession>A0A1Z4N2L4</accession>
<dbReference type="RefSeq" id="WP_096578512.1">
    <property type="nucleotide sequence ID" value="NZ_CAWNJS010000001.1"/>
</dbReference>
<feature type="region of interest" description="Disordered" evidence="1">
    <location>
        <begin position="1"/>
        <end position="47"/>
    </location>
</feature>
<proteinExistence type="predicted"/>
<organism evidence="2 3">
    <name type="scientific">Tolypothrix tenuis PCC 7101</name>
    <dbReference type="NCBI Taxonomy" id="231146"/>
    <lineage>
        <taxon>Bacteria</taxon>
        <taxon>Bacillati</taxon>
        <taxon>Cyanobacteriota</taxon>
        <taxon>Cyanophyceae</taxon>
        <taxon>Nostocales</taxon>
        <taxon>Tolypothrichaceae</taxon>
        <taxon>Tolypothrix</taxon>
    </lineage>
</organism>
<dbReference type="EMBL" id="AP018248">
    <property type="protein sequence ID" value="BAY99978.1"/>
    <property type="molecule type" value="Genomic_DNA"/>
</dbReference>
<dbReference type="Proteomes" id="UP000218785">
    <property type="component" value="Chromosome"/>
</dbReference>
<keyword evidence="3" id="KW-1185">Reference proteome</keyword>
<protein>
    <recommendedName>
        <fullName evidence="4">Mobilization protein MobD-like protein</fullName>
    </recommendedName>
</protein>
<dbReference type="KEGG" id="ttq:NIES37_39610"/>
<feature type="compositionally biased region" description="Polar residues" evidence="1">
    <location>
        <begin position="16"/>
        <end position="33"/>
    </location>
</feature>
<reference evidence="2 3" key="1">
    <citation type="submission" date="2017-06" db="EMBL/GenBank/DDBJ databases">
        <title>Genome sequencing of cyanobaciteial culture collection at National Institute for Environmental Studies (NIES).</title>
        <authorList>
            <person name="Hirose Y."/>
            <person name="Shimura Y."/>
            <person name="Fujisawa T."/>
            <person name="Nakamura Y."/>
            <person name="Kawachi M."/>
        </authorList>
    </citation>
    <scope>NUCLEOTIDE SEQUENCE [LARGE SCALE GENOMIC DNA]</scope>
    <source>
        <strain evidence="2 3">NIES-37</strain>
    </source>
</reference>
<gene>
    <name evidence="2" type="ORF">NIES37_39610</name>
</gene>
<feature type="compositionally biased region" description="Basic residues" evidence="1">
    <location>
        <begin position="1"/>
        <end position="13"/>
    </location>
</feature>